<dbReference type="InterPro" id="IPR051027">
    <property type="entry name" value="bZIP_transcription_factors"/>
</dbReference>
<dbReference type="InterPro" id="IPR004827">
    <property type="entry name" value="bZIP"/>
</dbReference>
<name>A0A9P9H107_FUSSL</name>
<organism evidence="8 9">
    <name type="scientific">Fusarium solani</name>
    <name type="common">Filamentous fungus</name>
    <dbReference type="NCBI Taxonomy" id="169388"/>
    <lineage>
        <taxon>Eukaryota</taxon>
        <taxon>Fungi</taxon>
        <taxon>Dikarya</taxon>
        <taxon>Ascomycota</taxon>
        <taxon>Pezizomycotina</taxon>
        <taxon>Sordariomycetes</taxon>
        <taxon>Hypocreomycetidae</taxon>
        <taxon>Hypocreales</taxon>
        <taxon>Nectriaceae</taxon>
        <taxon>Fusarium</taxon>
        <taxon>Fusarium solani species complex</taxon>
    </lineage>
</organism>
<evidence type="ECO:0000256" key="1">
    <source>
        <dbReference type="ARBA" id="ARBA00004123"/>
    </source>
</evidence>
<dbReference type="Gene3D" id="1.20.5.170">
    <property type="match status" value="1"/>
</dbReference>
<feature type="domain" description="BZIP" evidence="7">
    <location>
        <begin position="183"/>
        <end position="246"/>
    </location>
</feature>
<gene>
    <name evidence="8" type="ORF">B0J15DRAFT_562501</name>
</gene>
<evidence type="ECO:0000259" key="7">
    <source>
        <dbReference type="PROSITE" id="PS50217"/>
    </source>
</evidence>
<evidence type="ECO:0000256" key="4">
    <source>
        <dbReference type="ARBA" id="ARBA00023163"/>
    </source>
</evidence>
<keyword evidence="4" id="KW-0804">Transcription</keyword>
<evidence type="ECO:0000256" key="2">
    <source>
        <dbReference type="ARBA" id="ARBA00023015"/>
    </source>
</evidence>
<evidence type="ECO:0000256" key="5">
    <source>
        <dbReference type="ARBA" id="ARBA00023242"/>
    </source>
</evidence>
<dbReference type="InterPro" id="IPR002112">
    <property type="entry name" value="Leuzip_Jun"/>
</dbReference>
<keyword evidence="2" id="KW-0805">Transcription regulation</keyword>
<proteinExistence type="predicted"/>
<dbReference type="GO" id="GO:0003700">
    <property type="term" value="F:DNA-binding transcription factor activity"/>
    <property type="evidence" value="ECO:0007669"/>
    <property type="project" value="InterPro"/>
</dbReference>
<dbReference type="GO" id="GO:0005634">
    <property type="term" value="C:nucleus"/>
    <property type="evidence" value="ECO:0007669"/>
    <property type="project" value="UniProtKB-SubCell"/>
</dbReference>
<dbReference type="GO" id="GO:0003677">
    <property type="term" value="F:DNA binding"/>
    <property type="evidence" value="ECO:0007669"/>
    <property type="project" value="UniProtKB-KW"/>
</dbReference>
<reference evidence="8" key="1">
    <citation type="journal article" date="2021" name="Nat. Commun.">
        <title>Genetic determinants of endophytism in the Arabidopsis root mycobiome.</title>
        <authorList>
            <person name="Mesny F."/>
            <person name="Miyauchi S."/>
            <person name="Thiergart T."/>
            <person name="Pickel B."/>
            <person name="Atanasova L."/>
            <person name="Karlsson M."/>
            <person name="Huettel B."/>
            <person name="Barry K.W."/>
            <person name="Haridas S."/>
            <person name="Chen C."/>
            <person name="Bauer D."/>
            <person name="Andreopoulos W."/>
            <person name="Pangilinan J."/>
            <person name="LaButti K."/>
            <person name="Riley R."/>
            <person name="Lipzen A."/>
            <person name="Clum A."/>
            <person name="Drula E."/>
            <person name="Henrissat B."/>
            <person name="Kohler A."/>
            <person name="Grigoriev I.V."/>
            <person name="Martin F.M."/>
            <person name="Hacquard S."/>
        </authorList>
    </citation>
    <scope>NUCLEOTIDE SEQUENCE</scope>
    <source>
        <strain evidence="8">FSSC 5 MPI-SDFR-AT-0091</strain>
    </source>
</reference>
<evidence type="ECO:0000256" key="3">
    <source>
        <dbReference type="ARBA" id="ARBA00023125"/>
    </source>
</evidence>
<feature type="region of interest" description="Disordered" evidence="6">
    <location>
        <begin position="105"/>
        <end position="190"/>
    </location>
</feature>
<keyword evidence="5" id="KW-0539">Nucleus</keyword>
<dbReference type="SUPFAM" id="SSF57959">
    <property type="entry name" value="Leucine zipper domain"/>
    <property type="match status" value="1"/>
</dbReference>
<dbReference type="CDD" id="cd14687">
    <property type="entry name" value="bZIP_ATF2"/>
    <property type="match status" value="1"/>
</dbReference>
<keyword evidence="9" id="KW-1185">Reference proteome</keyword>
<dbReference type="EMBL" id="JAGTJS010000014">
    <property type="protein sequence ID" value="KAH7248259.1"/>
    <property type="molecule type" value="Genomic_DNA"/>
</dbReference>
<accession>A0A9P9H107</accession>
<dbReference type="OrthoDB" id="295274at2759"/>
<dbReference type="InterPro" id="IPR046347">
    <property type="entry name" value="bZIP_sf"/>
</dbReference>
<feature type="compositionally biased region" description="Low complexity" evidence="6">
    <location>
        <begin position="111"/>
        <end position="125"/>
    </location>
</feature>
<dbReference type="Pfam" id="PF00170">
    <property type="entry name" value="bZIP_1"/>
    <property type="match status" value="1"/>
</dbReference>
<comment type="subcellular location">
    <subcellularLocation>
        <location evidence="1">Nucleus</location>
    </subcellularLocation>
</comment>
<dbReference type="PROSITE" id="PS00036">
    <property type="entry name" value="BZIP_BASIC"/>
    <property type="match status" value="1"/>
</dbReference>
<dbReference type="Proteomes" id="UP000736672">
    <property type="component" value="Unassembled WGS sequence"/>
</dbReference>
<dbReference type="AlphaFoldDB" id="A0A9P9H107"/>
<dbReference type="SMART" id="SM00338">
    <property type="entry name" value="BRLZ"/>
    <property type="match status" value="1"/>
</dbReference>
<evidence type="ECO:0000256" key="6">
    <source>
        <dbReference type="SAM" id="MobiDB-lite"/>
    </source>
</evidence>
<dbReference type="PRINTS" id="PR00043">
    <property type="entry name" value="LEUZIPPRJUN"/>
</dbReference>
<feature type="compositionally biased region" description="Basic and acidic residues" evidence="6">
    <location>
        <begin position="151"/>
        <end position="161"/>
    </location>
</feature>
<dbReference type="PANTHER" id="PTHR19304">
    <property type="entry name" value="CYCLIC-AMP RESPONSE ELEMENT BINDING PROTEIN"/>
    <property type="match status" value="1"/>
</dbReference>
<protein>
    <recommendedName>
        <fullName evidence="7">BZIP domain-containing protein</fullName>
    </recommendedName>
</protein>
<evidence type="ECO:0000313" key="8">
    <source>
        <dbReference type="EMBL" id="KAH7248259.1"/>
    </source>
</evidence>
<comment type="caution">
    <text evidence="8">The sequence shown here is derived from an EMBL/GenBank/DDBJ whole genome shotgun (WGS) entry which is preliminary data.</text>
</comment>
<sequence length="293" mass="33358">MSYDTHTISLPYMEGETMLDSYTPDVAIGDEFTIDGAAVPFHPRLKLSESIDPPHFLGAFQDEVDFTTSCRQASLADDEFVLYWGGHQVDEYSTIEDHTLSSDGLITVADEPPSTFTPSFQSSQEPPKKPGRKRKTQLSERAAPKSAGRNSRRDNNDDPRTKGIHTHANEISVNSGTRNRKHDAGHKRVQERNRIAANKFRIRKREDLARLESDGQDIEQRHRTLSSCVDDLNEEILHLKMQLLQHTSCNCTLIQHYIKNEAQHYIQQQYGDGYPRAEDLHLHPLPSIPYPIE</sequence>
<keyword evidence="3" id="KW-0238">DNA-binding</keyword>
<evidence type="ECO:0000313" key="9">
    <source>
        <dbReference type="Proteomes" id="UP000736672"/>
    </source>
</evidence>
<dbReference type="PROSITE" id="PS50217">
    <property type="entry name" value="BZIP"/>
    <property type="match status" value="1"/>
</dbReference>